<dbReference type="AlphaFoldDB" id="A0A9X0QWQ4"/>
<proteinExistence type="predicted"/>
<reference evidence="1" key="1">
    <citation type="submission" date="2020-08" db="EMBL/GenBank/DDBJ databases">
        <authorList>
            <person name="Hu Y."/>
            <person name="Nguyen S.V."/>
            <person name="Li F."/>
            <person name="Fanning S."/>
        </authorList>
    </citation>
    <scope>NUCLEOTIDE SEQUENCE</scope>
    <source>
        <strain evidence="1">SYSU D8009</strain>
    </source>
</reference>
<evidence type="ECO:0000313" key="2">
    <source>
        <dbReference type="Proteomes" id="UP000600101"/>
    </source>
</evidence>
<comment type="caution">
    <text evidence="1">The sequence shown here is derived from an EMBL/GenBank/DDBJ whole genome shotgun (WGS) entry which is preliminary data.</text>
</comment>
<gene>
    <name evidence="1" type="ORF">H7965_01490</name>
</gene>
<sequence>MAEPILFPGTVEWSGENPGISLKTDPDGPFTALASFFRVVLSPHGRGHALVLLENPQQNGAPGNVVLTDNEPLARYLISDFVSHFGAWRGLPGLAGITYRKLDSVVASGDPARSYTETVKAGDLTVALNWSGLGAPFCFALTPAQSATGKHAMPSLFVGCDAASISVNGRTLPGKPAPRDVAGKRISTAMLAFSETWIRA</sequence>
<name>A0A9X0QWQ4_9PROT</name>
<dbReference type="EMBL" id="JACOMF010000001">
    <property type="protein sequence ID" value="MBC4013982.1"/>
    <property type="molecule type" value="Genomic_DNA"/>
</dbReference>
<evidence type="ECO:0000313" key="1">
    <source>
        <dbReference type="EMBL" id="MBC4013982.1"/>
    </source>
</evidence>
<protein>
    <submittedName>
        <fullName evidence="1">Uncharacterized protein</fullName>
    </submittedName>
</protein>
<dbReference type="Proteomes" id="UP000600101">
    <property type="component" value="Unassembled WGS sequence"/>
</dbReference>
<organism evidence="1 2">
    <name type="scientific">Siccirubricoccus deserti</name>
    <dbReference type="NCBI Taxonomy" id="2013562"/>
    <lineage>
        <taxon>Bacteria</taxon>
        <taxon>Pseudomonadati</taxon>
        <taxon>Pseudomonadota</taxon>
        <taxon>Alphaproteobacteria</taxon>
        <taxon>Acetobacterales</taxon>
        <taxon>Roseomonadaceae</taxon>
        <taxon>Siccirubricoccus</taxon>
    </lineage>
</organism>
<keyword evidence="2" id="KW-1185">Reference proteome</keyword>
<dbReference type="RefSeq" id="WP_186768741.1">
    <property type="nucleotide sequence ID" value="NZ_JACOMF010000001.1"/>
</dbReference>
<accession>A0A9X0QWQ4</accession>